<dbReference type="Pfam" id="PF08281">
    <property type="entry name" value="Sigma70_r4_2"/>
    <property type="match status" value="1"/>
</dbReference>
<evidence type="ECO:0000259" key="6">
    <source>
        <dbReference type="Pfam" id="PF08281"/>
    </source>
</evidence>
<dbReference type="NCBIfam" id="TIGR02937">
    <property type="entry name" value="sigma70-ECF"/>
    <property type="match status" value="1"/>
</dbReference>
<evidence type="ECO:0000256" key="1">
    <source>
        <dbReference type="ARBA" id="ARBA00010641"/>
    </source>
</evidence>
<dbReference type="STRING" id="1563157.AQS70_04450"/>
<dbReference type="InterPro" id="IPR007627">
    <property type="entry name" value="RNA_pol_sigma70_r2"/>
</dbReference>
<feature type="domain" description="RNA polymerase sigma factor 70 region 4 type 2" evidence="6">
    <location>
        <begin position="132"/>
        <end position="183"/>
    </location>
</feature>
<reference evidence="7 8" key="1">
    <citation type="submission" date="2015-10" db="EMBL/GenBank/DDBJ databases">
        <title>Pseudomonas helleri sp. nov. and Pseudomonas weihenstephanensis sp. nov., isolated from raw cows milk.</title>
        <authorList>
            <person name="Von Neubeck M."/>
            <person name="Huptas C."/>
            <person name="Wenning M."/>
            <person name="Scherer S."/>
        </authorList>
    </citation>
    <scope>NUCLEOTIDE SEQUENCE [LARGE SCALE GENOMIC DNA]</scope>
    <source>
        <strain evidence="7 8">BSTT44</strain>
    </source>
</reference>
<dbReference type="RefSeq" id="WP_055104638.1">
    <property type="nucleotide sequence ID" value="NZ_LLWH01000220.1"/>
</dbReference>
<organism evidence="7 8">
    <name type="scientific">Pseudomonas endophytica</name>
    <dbReference type="NCBI Taxonomy" id="1563157"/>
    <lineage>
        <taxon>Bacteria</taxon>
        <taxon>Pseudomonadati</taxon>
        <taxon>Pseudomonadota</taxon>
        <taxon>Gammaproteobacteria</taxon>
        <taxon>Pseudomonadales</taxon>
        <taxon>Pseudomonadaceae</taxon>
        <taxon>Pseudomonas</taxon>
    </lineage>
</organism>
<dbReference type="InterPro" id="IPR014284">
    <property type="entry name" value="RNA_pol_sigma-70_dom"/>
</dbReference>
<dbReference type="InterPro" id="IPR039425">
    <property type="entry name" value="RNA_pol_sigma-70-like"/>
</dbReference>
<name>A0A0Q0SY43_9PSED</name>
<dbReference type="SUPFAM" id="SSF88659">
    <property type="entry name" value="Sigma3 and sigma4 domains of RNA polymerase sigma factors"/>
    <property type="match status" value="1"/>
</dbReference>
<dbReference type="Proteomes" id="UP000050342">
    <property type="component" value="Unassembled WGS sequence"/>
</dbReference>
<dbReference type="GO" id="GO:0016987">
    <property type="term" value="F:sigma factor activity"/>
    <property type="evidence" value="ECO:0007669"/>
    <property type="project" value="UniProtKB-KW"/>
</dbReference>
<dbReference type="GO" id="GO:0003677">
    <property type="term" value="F:DNA binding"/>
    <property type="evidence" value="ECO:0007669"/>
    <property type="project" value="InterPro"/>
</dbReference>
<comment type="caution">
    <text evidence="7">The sequence shown here is derived from an EMBL/GenBank/DDBJ whole genome shotgun (WGS) entry which is preliminary data.</text>
</comment>
<dbReference type="GO" id="GO:0006352">
    <property type="term" value="P:DNA-templated transcription initiation"/>
    <property type="evidence" value="ECO:0007669"/>
    <property type="project" value="InterPro"/>
</dbReference>
<evidence type="ECO:0000256" key="4">
    <source>
        <dbReference type="ARBA" id="ARBA00023163"/>
    </source>
</evidence>
<evidence type="ECO:0000259" key="5">
    <source>
        <dbReference type="Pfam" id="PF04542"/>
    </source>
</evidence>
<dbReference type="NCBIfam" id="NF009189">
    <property type="entry name" value="PRK12537.1"/>
    <property type="match status" value="1"/>
</dbReference>
<dbReference type="InterPro" id="IPR036388">
    <property type="entry name" value="WH-like_DNA-bd_sf"/>
</dbReference>
<comment type="similarity">
    <text evidence="1">Belongs to the sigma-70 factor family. ECF subfamily.</text>
</comment>
<evidence type="ECO:0000313" key="8">
    <source>
        <dbReference type="Proteomes" id="UP000050342"/>
    </source>
</evidence>
<dbReference type="InterPro" id="IPR013324">
    <property type="entry name" value="RNA_pol_sigma_r3/r4-like"/>
</dbReference>
<evidence type="ECO:0000256" key="3">
    <source>
        <dbReference type="ARBA" id="ARBA00023082"/>
    </source>
</evidence>
<dbReference type="InterPro" id="IPR013249">
    <property type="entry name" value="RNA_pol_sigma70_r4_t2"/>
</dbReference>
<dbReference type="Gene3D" id="1.10.10.10">
    <property type="entry name" value="Winged helix-like DNA-binding domain superfamily/Winged helix DNA-binding domain"/>
    <property type="match status" value="1"/>
</dbReference>
<dbReference type="AlphaFoldDB" id="A0A0Q0SY43"/>
<dbReference type="PANTHER" id="PTHR43133">
    <property type="entry name" value="RNA POLYMERASE ECF-TYPE SIGMA FACTO"/>
    <property type="match status" value="1"/>
</dbReference>
<evidence type="ECO:0000313" key="7">
    <source>
        <dbReference type="EMBL" id="KQB51832.1"/>
    </source>
</evidence>
<feature type="domain" description="RNA polymerase sigma-70 region 2" evidence="5">
    <location>
        <begin position="28"/>
        <end position="96"/>
    </location>
</feature>
<dbReference type="OrthoDB" id="9784272at2"/>
<sequence length="188" mass="21393">MSLPEPFFDYEACLIACSRGEQQALRDLYEQESARLLGVAKRIARDDALAEDIVHDAFIKIWTRASSFDPARGSARGWIFSVTRHLALNFMRDSAREVHVSEQQETALHDLASLEASHESVDSFDYRSRSGRIYMCLEQLEPVRRNCILHAYVDGYSHSEISQKLDTPLGTVKAWIKRSLVALRECMG</sequence>
<keyword evidence="4" id="KW-0804">Transcription</keyword>
<dbReference type="Gene3D" id="1.10.1740.10">
    <property type="match status" value="1"/>
</dbReference>
<dbReference type="EMBL" id="LLWH01000220">
    <property type="protein sequence ID" value="KQB51832.1"/>
    <property type="molecule type" value="Genomic_DNA"/>
</dbReference>
<dbReference type="PANTHER" id="PTHR43133:SF62">
    <property type="entry name" value="RNA POLYMERASE SIGMA FACTOR SIGZ"/>
    <property type="match status" value="1"/>
</dbReference>
<keyword evidence="8" id="KW-1185">Reference proteome</keyword>
<gene>
    <name evidence="7" type="ORF">AQS70_04450</name>
</gene>
<evidence type="ECO:0000256" key="2">
    <source>
        <dbReference type="ARBA" id="ARBA00023015"/>
    </source>
</evidence>
<keyword evidence="2" id="KW-0805">Transcription regulation</keyword>
<keyword evidence="3" id="KW-0731">Sigma factor</keyword>
<dbReference type="Pfam" id="PF04542">
    <property type="entry name" value="Sigma70_r2"/>
    <property type="match status" value="1"/>
</dbReference>
<proteinExistence type="inferred from homology"/>
<accession>A0A0Q0SY43</accession>
<dbReference type="SUPFAM" id="SSF88946">
    <property type="entry name" value="Sigma2 domain of RNA polymerase sigma factors"/>
    <property type="match status" value="1"/>
</dbReference>
<dbReference type="InterPro" id="IPR013325">
    <property type="entry name" value="RNA_pol_sigma_r2"/>
</dbReference>
<protein>
    <submittedName>
        <fullName evidence="7">RNA polymerase subunit sigma</fullName>
    </submittedName>
</protein>